<keyword evidence="3 14" id="KW-1003">Cell membrane</keyword>
<dbReference type="PRINTS" id="PR00119">
    <property type="entry name" value="CATATPASE"/>
</dbReference>
<keyword evidence="11 14" id="KW-0472">Membrane</keyword>
<evidence type="ECO:0000256" key="12">
    <source>
        <dbReference type="ARBA" id="ARBA00039097"/>
    </source>
</evidence>
<evidence type="ECO:0000256" key="6">
    <source>
        <dbReference type="ARBA" id="ARBA00022723"/>
    </source>
</evidence>
<evidence type="ECO:0000256" key="4">
    <source>
        <dbReference type="ARBA" id="ARBA00022553"/>
    </source>
</evidence>
<accession>A0A5D4GYH0</accession>
<evidence type="ECO:0000259" key="15">
    <source>
        <dbReference type="PROSITE" id="PS50846"/>
    </source>
</evidence>
<evidence type="ECO:0000256" key="10">
    <source>
        <dbReference type="ARBA" id="ARBA00022989"/>
    </source>
</evidence>
<dbReference type="NCBIfam" id="TIGR01525">
    <property type="entry name" value="ATPase-IB_hvy"/>
    <property type="match status" value="1"/>
</dbReference>
<dbReference type="NCBIfam" id="TIGR01494">
    <property type="entry name" value="ATPase_P-type"/>
    <property type="match status" value="1"/>
</dbReference>
<dbReference type="SFLD" id="SFLDS00003">
    <property type="entry name" value="Haloacid_Dehalogenase"/>
    <property type="match status" value="1"/>
</dbReference>
<dbReference type="InterPro" id="IPR023298">
    <property type="entry name" value="ATPase_P-typ_TM_dom_sf"/>
</dbReference>
<dbReference type="PRINTS" id="PR00941">
    <property type="entry name" value="CDATPASE"/>
</dbReference>
<dbReference type="InterPro" id="IPR051014">
    <property type="entry name" value="Cation_Transport_ATPase_IB"/>
</dbReference>
<dbReference type="InterPro" id="IPR023214">
    <property type="entry name" value="HAD_sf"/>
</dbReference>
<feature type="transmembrane region" description="Helical" evidence="14">
    <location>
        <begin position="105"/>
        <end position="123"/>
    </location>
</feature>
<dbReference type="SUPFAM" id="SSF81665">
    <property type="entry name" value="Calcium ATPase, transmembrane domain M"/>
    <property type="match status" value="1"/>
</dbReference>
<dbReference type="GO" id="GO:0015086">
    <property type="term" value="F:cadmium ion transmembrane transporter activity"/>
    <property type="evidence" value="ECO:0007669"/>
    <property type="project" value="TreeGrafter"/>
</dbReference>
<dbReference type="InterPro" id="IPR006121">
    <property type="entry name" value="HMA_dom"/>
</dbReference>
<dbReference type="GO" id="GO:0016463">
    <property type="term" value="F:P-type zinc transporter activity"/>
    <property type="evidence" value="ECO:0007669"/>
    <property type="project" value="UniProtKB-EC"/>
</dbReference>
<dbReference type="PROSITE" id="PS00154">
    <property type="entry name" value="ATPASE_E1_E2"/>
    <property type="match status" value="1"/>
</dbReference>
<dbReference type="InterPro" id="IPR027256">
    <property type="entry name" value="P-typ_ATPase_IB"/>
</dbReference>
<comment type="subcellular location">
    <subcellularLocation>
        <location evidence="1">Cell membrane</location>
        <topology evidence="1">Multi-pass membrane protein</topology>
    </subcellularLocation>
</comment>
<keyword evidence="10 14" id="KW-1133">Transmembrane helix</keyword>
<feature type="domain" description="HMA" evidence="15">
    <location>
        <begin position="7"/>
        <end position="73"/>
    </location>
</feature>
<dbReference type="Proteomes" id="UP000323258">
    <property type="component" value="Unassembled WGS sequence"/>
</dbReference>
<protein>
    <recommendedName>
        <fullName evidence="12">P-type Zn(2+) transporter</fullName>
        <ecNumber evidence="12">7.2.2.12</ecNumber>
    </recommendedName>
</protein>
<dbReference type="SFLD" id="SFLDF00027">
    <property type="entry name" value="p-type_atpase"/>
    <property type="match status" value="1"/>
</dbReference>
<keyword evidence="5 14" id="KW-0812">Transmembrane</keyword>
<dbReference type="Gene3D" id="3.40.1110.10">
    <property type="entry name" value="Calcium-transporting ATPase, cytoplasmic domain N"/>
    <property type="match status" value="1"/>
</dbReference>
<dbReference type="RefSeq" id="WP_148914132.1">
    <property type="nucleotide sequence ID" value="NZ_VSZS01000059.1"/>
</dbReference>
<evidence type="ECO:0000256" key="8">
    <source>
        <dbReference type="ARBA" id="ARBA00022840"/>
    </source>
</evidence>
<dbReference type="GO" id="GO:0046872">
    <property type="term" value="F:metal ion binding"/>
    <property type="evidence" value="ECO:0007669"/>
    <property type="project" value="UniProtKB-KW"/>
</dbReference>
<evidence type="ECO:0000256" key="7">
    <source>
        <dbReference type="ARBA" id="ARBA00022741"/>
    </source>
</evidence>
<dbReference type="SUPFAM" id="SSF81653">
    <property type="entry name" value="Calcium ATPase, transduction domain A"/>
    <property type="match status" value="1"/>
</dbReference>
<feature type="transmembrane region" description="Helical" evidence="14">
    <location>
        <begin position="687"/>
        <end position="709"/>
    </location>
</feature>
<comment type="catalytic activity">
    <reaction evidence="13">
        <text>Zn(2+)(in) + ATP + H2O = Zn(2+)(out) + ADP + phosphate + H(+)</text>
        <dbReference type="Rhea" id="RHEA:20621"/>
        <dbReference type="ChEBI" id="CHEBI:15377"/>
        <dbReference type="ChEBI" id="CHEBI:15378"/>
        <dbReference type="ChEBI" id="CHEBI:29105"/>
        <dbReference type="ChEBI" id="CHEBI:30616"/>
        <dbReference type="ChEBI" id="CHEBI:43474"/>
        <dbReference type="ChEBI" id="CHEBI:456216"/>
        <dbReference type="EC" id="7.2.2.12"/>
    </reaction>
</comment>
<reference evidence="16 17" key="1">
    <citation type="submission" date="2019-08" db="EMBL/GenBank/DDBJ databases">
        <authorList>
            <person name="Seo Y.L."/>
        </authorList>
    </citation>
    <scope>NUCLEOTIDE SEQUENCE [LARGE SCALE GENOMIC DNA]</scope>
    <source>
        <strain evidence="16 17">MaA-C15</strain>
    </source>
</reference>
<evidence type="ECO:0000256" key="11">
    <source>
        <dbReference type="ARBA" id="ARBA00023136"/>
    </source>
</evidence>
<dbReference type="InterPro" id="IPR036412">
    <property type="entry name" value="HAD-like_sf"/>
</dbReference>
<dbReference type="PANTHER" id="PTHR48085">
    <property type="entry name" value="CADMIUM/ZINC-TRANSPORTING ATPASE HMA2-RELATED"/>
    <property type="match status" value="1"/>
</dbReference>
<keyword evidence="17" id="KW-1185">Reference proteome</keyword>
<dbReference type="SUPFAM" id="SSF55008">
    <property type="entry name" value="HMA, heavy metal-associated domain"/>
    <property type="match status" value="1"/>
</dbReference>
<dbReference type="Pfam" id="PF00702">
    <property type="entry name" value="Hydrolase"/>
    <property type="match status" value="1"/>
</dbReference>
<dbReference type="OrthoDB" id="9807843at2"/>
<dbReference type="InterPro" id="IPR044492">
    <property type="entry name" value="P_typ_ATPase_HD_dom"/>
</dbReference>
<dbReference type="InterPro" id="IPR036163">
    <property type="entry name" value="HMA_dom_sf"/>
</dbReference>
<dbReference type="Pfam" id="PF00403">
    <property type="entry name" value="HMA"/>
    <property type="match status" value="1"/>
</dbReference>
<comment type="similarity">
    <text evidence="2 14">Belongs to the cation transport ATPase (P-type) (TC 3.A.3) family. Type IB subfamily.</text>
</comment>
<reference evidence="16 17" key="2">
    <citation type="submission" date="2019-09" db="EMBL/GenBank/DDBJ databases">
        <title>Mesorhizobium sp. MaA-C15 isolated from Microcystis aeruginosa.</title>
        <authorList>
            <person name="Jeong S.E."/>
            <person name="Jin H.M."/>
            <person name="Jeon C.O."/>
        </authorList>
    </citation>
    <scope>NUCLEOTIDE SEQUENCE [LARGE SCALE GENOMIC DNA]</scope>
    <source>
        <strain evidence="16 17">MaA-C15</strain>
    </source>
</reference>
<evidence type="ECO:0000313" key="17">
    <source>
        <dbReference type="Proteomes" id="UP000323258"/>
    </source>
</evidence>
<evidence type="ECO:0000256" key="9">
    <source>
        <dbReference type="ARBA" id="ARBA00022967"/>
    </source>
</evidence>
<dbReference type="Gene3D" id="3.40.50.1000">
    <property type="entry name" value="HAD superfamily/HAD-like"/>
    <property type="match status" value="1"/>
</dbReference>
<feature type="transmembrane region" description="Helical" evidence="14">
    <location>
        <begin position="360"/>
        <end position="385"/>
    </location>
</feature>
<proteinExistence type="inferred from homology"/>
<keyword evidence="4" id="KW-0597">Phosphoprotein</keyword>
<dbReference type="Pfam" id="PF00122">
    <property type="entry name" value="E1-E2_ATPase"/>
    <property type="match status" value="1"/>
</dbReference>
<keyword evidence="16" id="KW-0378">Hydrolase</keyword>
<dbReference type="EMBL" id="VSZS01000059">
    <property type="protein sequence ID" value="TYR33458.1"/>
    <property type="molecule type" value="Genomic_DNA"/>
</dbReference>
<dbReference type="InterPro" id="IPR001757">
    <property type="entry name" value="P_typ_ATPase"/>
</dbReference>
<comment type="caution">
    <text evidence="16">The sequence shown here is derived from an EMBL/GenBank/DDBJ whole genome shotgun (WGS) entry which is preliminary data.</text>
</comment>
<evidence type="ECO:0000256" key="13">
    <source>
        <dbReference type="ARBA" id="ARBA00047308"/>
    </source>
</evidence>
<keyword evidence="9" id="KW-1278">Translocase</keyword>
<feature type="transmembrane region" description="Helical" evidence="14">
    <location>
        <begin position="328"/>
        <end position="348"/>
    </location>
</feature>
<keyword evidence="8 14" id="KW-0067">ATP-binding</keyword>
<evidence type="ECO:0000256" key="1">
    <source>
        <dbReference type="ARBA" id="ARBA00004651"/>
    </source>
</evidence>
<dbReference type="SFLD" id="SFLDG00002">
    <property type="entry name" value="C1.7:_P-type_atpase_like"/>
    <property type="match status" value="1"/>
</dbReference>
<feature type="transmembrane region" description="Helical" evidence="14">
    <location>
        <begin position="662"/>
        <end position="681"/>
    </location>
</feature>
<dbReference type="InterPro" id="IPR023299">
    <property type="entry name" value="ATPase_P-typ_cyto_dom_N"/>
</dbReference>
<dbReference type="InterPro" id="IPR059000">
    <property type="entry name" value="ATPase_P-type_domA"/>
</dbReference>
<dbReference type="FunFam" id="2.70.150.10:FF:000002">
    <property type="entry name" value="Copper-transporting ATPase 1, putative"/>
    <property type="match status" value="1"/>
</dbReference>
<dbReference type="GO" id="GO:0005524">
    <property type="term" value="F:ATP binding"/>
    <property type="evidence" value="ECO:0007669"/>
    <property type="project" value="UniProtKB-UniRule"/>
</dbReference>
<evidence type="ECO:0000256" key="5">
    <source>
        <dbReference type="ARBA" id="ARBA00022692"/>
    </source>
</evidence>
<name>A0A5D4GYH0_9HYPH</name>
<dbReference type="NCBIfam" id="TIGR01512">
    <property type="entry name" value="ATPase-IB2_Cd"/>
    <property type="match status" value="1"/>
</dbReference>
<organism evidence="16 17">
    <name type="scientific">Neoaquamicrobium microcysteis</name>
    <dbReference type="NCBI Taxonomy" id="2682781"/>
    <lineage>
        <taxon>Bacteria</taxon>
        <taxon>Pseudomonadati</taxon>
        <taxon>Pseudomonadota</taxon>
        <taxon>Alphaproteobacteria</taxon>
        <taxon>Hyphomicrobiales</taxon>
        <taxon>Phyllobacteriaceae</taxon>
        <taxon>Neoaquamicrobium</taxon>
    </lineage>
</organism>
<dbReference type="EC" id="7.2.2.12" evidence="12"/>
<dbReference type="PROSITE" id="PS01047">
    <property type="entry name" value="HMA_1"/>
    <property type="match status" value="1"/>
</dbReference>
<keyword evidence="6 14" id="KW-0479">Metal-binding</keyword>
<evidence type="ECO:0000256" key="2">
    <source>
        <dbReference type="ARBA" id="ARBA00006024"/>
    </source>
</evidence>
<dbReference type="SUPFAM" id="SSF56784">
    <property type="entry name" value="HAD-like"/>
    <property type="match status" value="1"/>
</dbReference>
<sequence>MAGAPASALKLRVEGMDCGACALKIENGLKRLPGVSDINVNVGLEMLSLLLDEDRTSRTAIEERIRSLGYTPHPVDGEPIADANVPLGRPETVDRTWWRTRKGQLVLGTGALLVLAFVVATIAPDVAEWAYVAAAGLGLIPIARRAVAGARHGTPFSIETLMSVAAIGAIAIGEGAEAAVVVFLFAVGELLENIAAGRARSGIAALMNLVPRVARLERDGAVLEVPVERLGIGNVVVVRPGDRVPSDGEVIEGTSELDEAPVTGESVPVLKEPGSAVFAGSINANGVLRVRITRTAADNTIARIIHLVEEAQGSKAPTARFIDRFSTYYTPAAMAVAALIMVAPPLLFGAEWSTWIYRGLATLLIACPCALVISTPAAIASGLAVGARRGLLVKGGAALETLGKVRTVAFDKTGTLTVGRPRVTDVIAIEGDDAEILAKAAAVESESSHPLGAAIVEAAEARGLELPKTFGGAMAVPGKAVTARLREGFVSIGSPRYAAEQAEIPEEIGARLRSLELEGKTAVVLLSGKRILGIIALRDEPREDAAAGVARLNELGVRTVMLTGDNARTADAIAGGLGLEAKAELLPDAKLAEIGALRAHGGIAMVGDGINDAPALAAASVGIAMGGGTEVALETADAALLKNRVTGVAELVELSRATLGNIWQNIALALGLKAVFLITTLTGTTTLWMAILADTGATVLVTINALRLLRFRADRASTSRSGGASAVENERIGVTG</sequence>
<dbReference type="GO" id="GO:0005886">
    <property type="term" value="C:plasma membrane"/>
    <property type="evidence" value="ECO:0007669"/>
    <property type="project" value="UniProtKB-SubCell"/>
</dbReference>
<evidence type="ECO:0000256" key="14">
    <source>
        <dbReference type="RuleBase" id="RU362081"/>
    </source>
</evidence>
<dbReference type="GO" id="GO:0016887">
    <property type="term" value="F:ATP hydrolysis activity"/>
    <property type="evidence" value="ECO:0007669"/>
    <property type="project" value="InterPro"/>
</dbReference>
<dbReference type="PANTHER" id="PTHR48085:SF5">
    <property type="entry name" value="CADMIUM_ZINC-TRANSPORTING ATPASE HMA4-RELATED"/>
    <property type="match status" value="1"/>
</dbReference>
<dbReference type="AlphaFoldDB" id="A0A5D4GYH0"/>
<keyword evidence="7 14" id="KW-0547">Nucleotide-binding</keyword>
<dbReference type="CDD" id="cd00371">
    <property type="entry name" value="HMA"/>
    <property type="match status" value="1"/>
</dbReference>
<dbReference type="InterPro" id="IPR018303">
    <property type="entry name" value="ATPase_P-typ_P_site"/>
</dbReference>
<dbReference type="InterPro" id="IPR008250">
    <property type="entry name" value="ATPase_P-typ_transduc_dom_A_sf"/>
</dbReference>
<gene>
    <name evidence="16" type="primary">cadA</name>
    <name evidence="16" type="ORF">FY036_07715</name>
</gene>
<dbReference type="NCBIfam" id="TIGR01511">
    <property type="entry name" value="ATPase-IB1_Cu"/>
    <property type="match status" value="1"/>
</dbReference>
<dbReference type="Gene3D" id="3.30.70.100">
    <property type="match status" value="1"/>
</dbReference>
<dbReference type="InterPro" id="IPR017969">
    <property type="entry name" value="Heavy-metal-associated_CS"/>
</dbReference>
<dbReference type="Gene3D" id="2.70.150.10">
    <property type="entry name" value="Calcium-transporting ATPase, cytoplasmic transduction domain A"/>
    <property type="match status" value="1"/>
</dbReference>
<evidence type="ECO:0000256" key="3">
    <source>
        <dbReference type="ARBA" id="ARBA00022475"/>
    </source>
</evidence>
<dbReference type="PROSITE" id="PS50846">
    <property type="entry name" value="HMA_2"/>
    <property type="match status" value="1"/>
</dbReference>
<evidence type="ECO:0000313" key="16">
    <source>
        <dbReference type="EMBL" id="TYR33458.1"/>
    </source>
</evidence>